<protein>
    <submittedName>
        <fullName evidence="3">Metallophosphoesterase</fullName>
    </submittedName>
</protein>
<dbReference type="AlphaFoldDB" id="A0A9D1N1H2"/>
<evidence type="ECO:0000259" key="2">
    <source>
        <dbReference type="Pfam" id="PF00149"/>
    </source>
</evidence>
<dbReference type="InterPro" id="IPR051918">
    <property type="entry name" value="STPP_CPPED1"/>
</dbReference>
<feature type="chain" id="PRO_5038942550" evidence="1">
    <location>
        <begin position="27"/>
        <end position="284"/>
    </location>
</feature>
<evidence type="ECO:0000313" key="4">
    <source>
        <dbReference type="Proteomes" id="UP000886748"/>
    </source>
</evidence>
<accession>A0A9D1N1H2</accession>
<dbReference type="InterPro" id="IPR029052">
    <property type="entry name" value="Metallo-depent_PP-like"/>
</dbReference>
<organism evidence="3 4">
    <name type="scientific">Candidatus Limenecus avicola</name>
    <dbReference type="NCBI Taxonomy" id="2840847"/>
    <lineage>
        <taxon>Bacteria</taxon>
        <taxon>Bacillati</taxon>
        <taxon>Bacillota</taxon>
        <taxon>Clostridia</taxon>
        <taxon>Eubacteriales</taxon>
        <taxon>Clostridiaceae</taxon>
        <taxon>Clostridiaceae incertae sedis</taxon>
        <taxon>Candidatus Limenecus</taxon>
    </lineage>
</organism>
<dbReference type="InterPro" id="IPR004843">
    <property type="entry name" value="Calcineurin-like_PHP"/>
</dbReference>
<dbReference type="EMBL" id="DVOD01000057">
    <property type="protein sequence ID" value="HIU93037.1"/>
    <property type="molecule type" value="Genomic_DNA"/>
</dbReference>
<dbReference type="PANTHER" id="PTHR43143:SF1">
    <property type="entry name" value="SERINE_THREONINE-PROTEIN PHOSPHATASE CPPED1"/>
    <property type="match status" value="1"/>
</dbReference>
<gene>
    <name evidence="3" type="ORF">IAD26_07900</name>
</gene>
<feature type="domain" description="Calcineurin-like phosphoesterase" evidence="2">
    <location>
        <begin position="30"/>
        <end position="231"/>
    </location>
</feature>
<reference evidence="3" key="2">
    <citation type="journal article" date="2021" name="PeerJ">
        <title>Extensive microbial diversity within the chicken gut microbiome revealed by metagenomics and culture.</title>
        <authorList>
            <person name="Gilroy R."/>
            <person name="Ravi A."/>
            <person name="Getino M."/>
            <person name="Pursley I."/>
            <person name="Horton D.L."/>
            <person name="Alikhan N.F."/>
            <person name="Baker D."/>
            <person name="Gharbi K."/>
            <person name="Hall N."/>
            <person name="Watson M."/>
            <person name="Adriaenssens E.M."/>
            <person name="Foster-Nyarko E."/>
            <person name="Jarju S."/>
            <person name="Secka A."/>
            <person name="Antonio M."/>
            <person name="Oren A."/>
            <person name="Chaudhuri R.R."/>
            <person name="La Ragione R."/>
            <person name="Hildebrand F."/>
            <person name="Pallen M.J."/>
        </authorList>
    </citation>
    <scope>NUCLEOTIDE SEQUENCE</scope>
    <source>
        <strain evidence="3">CHK154-7741</strain>
    </source>
</reference>
<dbReference type="PROSITE" id="PS51257">
    <property type="entry name" value="PROKAR_LIPOPROTEIN"/>
    <property type="match status" value="1"/>
</dbReference>
<proteinExistence type="predicted"/>
<dbReference type="GO" id="GO:0016787">
    <property type="term" value="F:hydrolase activity"/>
    <property type="evidence" value="ECO:0007669"/>
    <property type="project" value="InterPro"/>
</dbReference>
<keyword evidence="1" id="KW-0732">Signal</keyword>
<dbReference type="Proteomes" id="UP000886748">
    <property type="component" value="Unassembled WGS sequence"/>
</dbReference>
<dbReference type="Pfam" id="PF00149">
    <property type="entry name" value="Metallophos"/>
    <property type="match status" value="1"/>
</dbReference>
<feature type="signal peptide" evidence="1">
    <location>
        <begin position="1"/>
        <end position="26"/>
    </location>
</feature>
<evidence type="ECO:0000313" key="3">
    <source>
        <dbReference type="EMBL" id="HIU93037.1"/>
    </source>
</evidence>
<sequence length="284" mass="32559">MKKVTYIFNIALVTVLMACTAASTYAKTINFAIASDVHYSSITETENRKFTNGAKALNGLIDRINENKYDYVVFLGDNIDKSNKKNLVAFLNTVKKIKTPYYLVPGNHDTHKISGLTKEEYAKIVHEYNKTQKKEATSYYFYPSADIIAIVLDNVSSGMPSTHGMYNDKTLKFLDETLSKNKNKKAIIFQHVPFVEPYESPSHNILEKDEFNAVIRRHDNILAICSGHYHREFVKRDDRGIYHISAPALYEAPYYYYELQIKYDKKPFLKPQNVKIDGTAKPAI</sequence>
<name>A0A9D1N1H2_9CLOT</name>
<reference evidence="3" key="1">
    <citation type="submission" date="2020-10" db="EMBL/GenBank/DDBJ databases">
        <authorList>
            <person name="Gilroy R."/>
        </authorList>
    </citation>
    <scope>NUCLEOTIDE SEQUENCE</scope>
    <source>
        <strain evidence="3">CHK154-7741</strain>
    </source>
</reference>
<dbReference type="SUPFAM" id="SSF56300">
    <property type="entry name" value="Metallo-dependent phosphatases"/>
    <property type="match status" value="1"/>
</dbReference>
<dbReference type="PANTHER" id="PTHR43143">
    <property type="entry name" value="METALLOPHOSPHOESTERASE, CALCINEURIN SUPERFAMILY"/>
    <property type="match status" value="1"/>
</dbReference>
<dbReference type="Gene3D" id="3.60.21.10">
    <property type="match status" value="2"/>
</dbReference>
<evidence type="ECO:0000256" key="1">
    <source>
        <dbReference type="SAM" id="SignalP"/>
    </source>
</evidence>
<comment type="caution">
    <text evidence="3">The sequence shown here is derived from an EMBL/GenBank/DDBJ whole genome shotgun (WGS) entry which is preliminary data.</text>
</comment>